<dbReference type="Proteomes" id="UP000319949">
    <property type="component" value="Unassembled WGS sequence"/>
</dbReference>
<proteinExistence type="predicted"/>
<sequence length="56" mass="5952">MRALVAAVIANALMRAFPASSLRAELLKQTVLLCGAILFVWLLSLTSGLDLSAGFF</sequence>
<evidence type="ECO:0000313" key="3">
    <source>
        <dbReference type="Proteomes" id="UP000319949"/>
    </source>
</evidence>
<dbReference type="OrthoDB" id="9919436at2"/>
<dbReference type="RefSeq" id="WP_145667810.1">
    <property type="nucleotide sequence ID" value="NZ_LVEM01000004.1"/>
</dbReference>
<dbReference type="AlphaFoldDB" id="A0A560DBA8"/>
<dbReference type="EMBL" id="VITK01000008">
    <property type="protein sequence ID" value="TWA94426.1"/>
    <property type="molecule type" value="Genomic_DNA"/>
</dbReference>
<comment type="caution">
    <text evidence="2">The sequence shown here is derived from an EMBL/GenBank/DDBJ whole genome shotgun (WGS) entry which is preliminary data.</text>
</comment>
<organism evidence="2 3">
    <name type="scientific">Bradyrhizobium stylosanthis</name>
    <dbReference type="NCBI Taxonomy" id="1803665"/>
    <lineage>
        <taxon>Bacteria</taxon>
        <taxon>Pseudomonadati</taxon>
        <taxon>Pseudomonadota</taxon>
        <taxon>Alphaproteobacteria</taxon>
        <taxon>Hyphomicrobiales</taxon>
        <taxon>Nitrobacteraceae</taxon>
        <taxon>Bradyrhizobium</taxon>
    </lineage>
</organism>
<keyword evidence="1" id="KW-0812">Transmembrane</keyword>
<evidence type="ECO:0000256" key="1">
    <source>
        <dbReference type="SAM" id="Phobius"/>
    </source>
</evidence>
<feature type="transmembrane region" description="Helical" evidence="1">
    <location>
        <begin position="31"/>
        <end position="51"/>
    </location>
</feature>
<keyword evidence="3" id="KW-1185">Reference proteome</keyword>
<accession>A0A560DBA8</accession>
<gene>
    <name evidence="2" type="ORF">FBZ96_108158</name>
</gene>
<protein>
    <submittedName>
        <fullName evidence="2">Uncharacterized protein</fullName>
    </submittedName>
</protein>
<reference evidence="2 3" key="1">
    <citation type="submission" date="2019-06" db="EMBL/GenBank/DDBJ databases">
        <title>Genomic Encyclopedia of Type Strains, Phase IV (KMG-V): Genome sequencing to study the core and pangenomes of soil and plant-associated prokaryotes.</title>
        <authorList>
            <person name="Whitman W."/>
        </authorList>
    </citation>
    <scope>NUCLEOTIDE SEQUENCE [LARGE SCALE GENOMIC DNA]</scope>
    <source>
        <strain evidence="2 3">BR 510</strain>
    </source>
</reference>
<name>A0A560DBA8_9BRAD</name>
<evidence type="ECO:0000313" key="2">
    <source>
        <dbReference type="EMBL" id="TWA94426.1"/>
    </source>
</evidence>
<keyword evidence="1" id="KW-1133">Transmembrane helix</keyword>
<keyword evidence="1" id="KW-0472">Membrane</keyword>
<dbReference type="STRING" id="1803665.GCA_001641335_06272"/>